<reference evidence="1 2" key="1">
    <citation type="submission" date="2021-08" db="EMBL/GenBank/DDBJ databases">
        <title>Draft Genome Sequence of Phanerochaete sordida strain YK-624.</title>
        <authorList>
            <person name="Mori T."/>
            <person name="Dohra H."/>
            <person name="Suzuki T."/>
            <person name="Kawagishi H."/>
            <person name="Hirai H."/>
        </authorList>
    </citation>
    <scope>NUCLEOTIDE SEQUENCE [LARGE SCALE GENOMIC DNA]</scope>
    <source>
        <strain evidence="1 2">YK-624</strain>
    </source>
</reference>
<dbReference type="OrthoDB" id="58416at2759"/>
<evidence type="ECO:0000313" key="1">
    <source>
        <dbReference type="EMBL" id="GJF00456.1"/>
    </source>
</evidence>
<comment type="caution">
    <text evidence="1">The sequence shown here is derived from an EMBL/GenBank/DDBJ whole genome shotgun (WGS) entry which is preliminary data.</text>
</comment>
<dbReference type="AlphaFoldDB" id="A0A9P3GXC9"/>
<evidence type="ECO:0000313" key="2">
    <source>
        <dbReference type="Proteomes" id="UP000703269"/>
    </source>
</evidence>
<dbReference type="Proteomes" id="UP000703269">
    <property type="component" value="Unassembled WGS sequence"/>
</dbReference>
<accession>A0A9P3GXC9</accession>
<sequence>MVSSKDAIFVHFSKELVHIEAPKLKEAGITEAECEAMIAEMEKHAKGNGDPFLVVPFMRSHTAPEFKDVWPPMPWVLRKVAVPYLLAKRYSG</sequence>
<gene>
    <name evidence="1" type="ORF">PsYK624_167440</name>
</gene>
<keyword evidence="2" id="KW-1185">Reference proteome</keyword>
<dbReference type="EMBL" id="BPQB01000155">
    <property type="protein sequence ID" value="GJF00456.1"/>
    <property type="molecule type" value="Genomic_DNA"/>
</dbReference>
<protein>
    <submittedName>
        <fullName evidence="1">Uncharacterized protein</fullName>
    </submittedName>
</protein>
<proteinExistence type="predicted"/>
<name>A0A9P3GXC9_9APHY</name>
<organism evidence="1 2">
    <name type="scientific">Phanerochaete sordida</name>
    <dbReference type="NCBI Taxonomy" id="48140"/>
    <lineage>
        <taxon>Eukaryota</taxon>
        <taxon>Fungi</taxon>
        <taxon>Dikarya</taxon>
        <taxon>Basidiomycota</taxon>
        <taxon>Agaricomycotina</taxon>
        <taxon>Agaricomycetes</taxon>
        <taxon>Polyporales</taxon>
        <taxon>Phanerochaetaceae</taxon>
        <taxon>Phanerochaete</taxon>
    </lineage>
</organism>